<dbReference type="Proteomes" id="UP000217790">
    <property type="component" value="Unassembled WGS sequence"/>
</dbReference>
<reference evidence="3" key="1">
    <citation type="journal article" date="2017" name="Nat. Ecol. Evol.">
        <title>Genome expansion and lineage-specific genetic innovations in the forest pathogenic fungi Armillaria.</title>
        <authorList>
            <person name="Sipos G."/>
            <person name="Prasanna A.N."/>
            <person name="Walter M.C."/>
            <person name="O'Connor E."/>
            <person name="Balint B."/>
            <person name="Krizsan K."/>
            <person name="Kiss B."/>
            <person name="Hess J."/>
            <person name="Varga T."/>
            <person name="Slot J."/>
            <person name="Riley R."/>
            <person name="Boka B."/>
            <person name="Rigling D."/>
            <person name="Barry K."/>
            <person name="Lee J."/>
            <person name="Mihaltcheva S."/>
            <person name="LaButti K."/>
            <person name="Lipzen A."/>
            <person name="Waldron R."/>
            <person name="Moloney N.M."/>
            <person name="Sperisen C."/>
            <person name="Kredics L."/>
            <person name="Vagvoelgyi C."/>
            <person name="Patrignani A."/>
            <person name="Fitzpatrick D."/>
            <person name="Nagy I."/>
            <person name="Doyle S."/>
            <person name="Anderson J.B."/>
            <person name="Grigoriev I.V."/>
            <person name="Gueldener U."/>
            <person name="Muensterkoetter M."/>
            <person name="Nagy L.G."/>
        </authorList>
    </citation>
    <scope>NUCLEOTIDE SEQUENCE [LARGE SCALE GENOMIC DNA]</scope>
    <source>
        <strain evidence="3">Ar21-2</strain>
    </source>
</reference>
<protein>
    <submittedName>
        <fullName evidence="2">Uncharacterized protein</fullName>
    </submittedName>
</protein>
<feature type="transmembrane region" description="Helical" evidence="1">
    <location>
        <begin position="24"/>
        <end position="46"/>
    </location>
</feature>
<accession>A0A2H3E7T6</accession>
<evidence type="ECO:0000313" key="2">
    <source>
        <dbReference type="EMBL" id="PBK99772.1"/>
    </source>
</evidence>
<dbReference type="InParanoid" id="A0A2H3E7T6"/>
<dbReference type="EMBL" id="KZ293647">
    <property type="protein sequence ID" value="PBK99772.1"/>
    <property type="molecule type" value="Genomic_DNA"/>
</dbReference>
<evidence type="ECO:0000256" key="1">
    <source>
        <dbReference type="SAM" id="Phobius"/>
    </source>
</evidence>
<name>A0A2H3E7T6_ARMGA</name>
<proteinExistence type="predicted"/>
<sequence>MFRIFIAISRCCLFTSPPVNHESVALQIFVLFILALVVGLSMLLPLPIHGPRTIMNPSAEDYPQTLGALATPSRHFPRVSLAECLCPISLARKFAIVTPRHCISSRYLSSSRNLHG</sequence>
<keyword evidence="1" id="KW-0472">Membrane</keyword>
<dbReference type="AlphaFoldDB" id="A0A2H3E7T6"/>
<organism evidence="2 3">
    <name type="scientific">Armillaria gallica</name>
    <name type="common">Bulbous honey fungus</name>
    <name type="synonym">Armillaria bulbosa</name>
    <dbReference type="NCBI Taxonomy" id="47427"/>
    <lineage>
        <taxon>Eukaryota</taxon>
        <taxon>Fungi</taxon>
        <taxon>Dikarya</taxon>
        <taxon>Basidiomycota</taxon>
        <taxon>Agaricomycotina</taxon>
        <taxon>Agaricomycetes</taxon>
        <taxon>Agaricomycetidae</taxon>
        <taxon>Agaricales</taxon>
        <taxon>Marasmiineae</taxon>
        <taxon>Physalacriaceae</taxon>
        <taxon>Armillaria</taxon>
    </lineage>
</organism>
<keyword evidence="1" id="KW-1133">Transmembrane helix</keyword>
<keyword evidence="1" id="KW-0812">Transmembrane</keyword>
<evidence type="ECO:0000313" key="3">
    <source>
        <dbReference type="Proteomes" id="UP000217790"/>
    </source>
</evidence>
<gene>
    <name evidence="2" type="ORF">ARMGADRAFT_517725</name>
</gene>
<keyword evidence="3" id="KW-1185">Reference proteome</keyword>